<feature type="region of interest" description="Disordered" evidence="3">
    <location>
        <begin position="447"/>
        <end position="542"/>
    </location>
</feature>
<evidence type="ECO:0000313" key="6">
    <source>
        <dbReference type="RefSeq" id="XP_002731277.1"/>
    </source>
</evidence>
<evidence type="ECO:0000256" key="1">
    <source>
        <dbReference type="ARBA" id="ARBA00009515"/>
    </source>
</evidence>
<proteinExistence type="evidence at transcript level"/>
<dbReference type="GeneID" id="100378651"/>
<dbReference type="GO" id="GO:0043066">
    <property type="term" value="P:negative regulation of apoptotic process"/>
    <property type="evidence" value="ECO:0007669"/>
    <property type="project" value="TreeGrafter"/>
</dbReference>
<comment type="similarity">
    <text evidence="1">Belongs to the API5 family.</text>
</comment>
<dbReference type="InterPro" id="IPR011989">
    <property type="entry name" value="ARM-like"/>
</dbReference>
<name>A0A1C9TA37_SACKO</name>
<dbReference type="SUPFAM" id="SSF48371">
    <property type="entry name" value="ARM repeat"/>
    <property type="match status" value="1"/>
</dbReference>
<reference evidence="4" key="2">
    <citation type="submission" date="2016-01" db="EMBL/GenBank/DDBJ databases">
        <authorList>
            <person name="Oliw E.H."/>
        </authorList>
    </citation>
    <scope>NUCLEOTIDE SEQUENCE</scope>
</reference>
<evidence type="ECO:0000313" key="5">
    <source>
        <dbReference type="Proteomes" id="UP000694865"/>
    </source>
</evidence>
<dbReference type="EMBL" id="KU553310">
    <property type="protein sequence ID" value="AOR07008.1"/>
    <property type="molecule type" value="mRNA"/>
</dbReference>
<reference evidence="4" key="1">
    <citation type="journal article" date="2008" name="Biol. Bull.">
        <title>cDNA sequences for transcription factors and signaling proteins of the hemichordate Saccoglossus kowalevskii: efficacy of the expressed sequence tag (EST) approach for evolutionary and developmental studies of a new organism.</title>
        <authorList>
            <person name="Freeman R.M. Jr."/>
            <person name="Wu M."/>
            <person name="Cordonnier-Pratt M.M."/>
            <person name="Pratt L.H."/>
            <person name="Gruber C.E."/>
            <person name="Smith M."/>
            <person name="Lander E.S."/>
            <person name="Stange-Thomann N."/>
            <person name="Lowe C.J."/>
            <person name="Gerhart J."/>
            <person name="Kirschner M."/>
        </authorList>
    </citation>
    <scope>NUCLEOTIDE SEQUENCE</scope>
</reference>
<evidence type="ECO:0000313" key="4">
    <source>
        <dbReference type="EMBL" id="AOR07008.1"/>
    </source>
</evidence>
<organism evidence="4">
    <name type="scientific">Saccoglossus kowalevskii</name>
    <name type="common">Acorn worm</name>
    <dbReference type="NCBI Taxonomy" id="10224"/>
    <lineage>
        <taxon>Eukaryota</taxon>
        <taxon>Metazoa</taxon>
        <taxon>Hemichordata</taxon>
        <taxon>Enteropneusta</taxon>
        <taxon>Harrimaniidae</taxon>
        <taxon>Saccoglossus</taxon>
    </lineage>
</organism>
<dbReference type="PANTHER" id="PTHR12758">
    <property type="entry name" value="APOPTOSIS INHIBITOR 5-RELATED"/>
    <property type="match status" value="1"/>
</dbReference>
<dbReference type="GO" id="GO:0003723">
    <property type="term" value="F:RNA binding"/>
    <property type="evidence" value="ECO:0007669"/>
    <property type="project" value="TreeGrafter"/>
</dbReference>
<dbReference type="GO" id="GO:0005634">
    <property type="term" value="C:nucleus"/>
    <property type="evidence" value="ECO:0007669"/>
    <property type="project" value="TreeGrafter"/>
</dbReference>
<sequence>MASVEQLYKDFGVLADAKDKANEHTKEYESILSAVKGGTNEKRLAAQFIPRFFKYFPTLAEQAIESQLDLCEDDDVSIRRQAIKELPHLCKDSTEHIPRISDVLTQLLQTEDSSELSIVNTALLTLFKLDAKGTLGGLFSQIISGEESIREHAIKFMCVKMRTVSAELFTKEGEEYLIQKSKEVLVDVTGDEFVSFIKILSGLSSMQTVLGRQQLVDIVVEQADLESEFQPSDADCVDRLMQCVKQALPFFSKNVMSTKIVTYMCDQVIPSLSLLTNPEEDGDIQLEMLHLFAELCHFSGELEDETRVQKVFEKLIEYMPLPPEGEDGENDQTSDEPKLQFSYVECLMYSFHELGRKHADFLTSDEARLKDFRIRLQYFARGCQMYMKQLRLAVQGKKGEELKSEENKIKVVALKVTSNINTLIKDLFHNPPSYKSLITLSWKPIQKPTEDDRQKRPGITPITFDDASHPKKQRGSSMKSRGARQMYQPPSGKFSTKAGSAPTFGDPDYGTGFGNRRGAWRGGGGGRRQRGGWRGGRGNYRY</sequence>
<dbReference type="InterPro" id="IPR008383">
    <property type="entry name" value="API5"/>
</dbReference>
<dbReference type="KEGG" id="sko:100378651"/>
<dbReference type="OrthoDB" id="19224at2759"/>
<dbReference type="Proteomes" id="UP000694865">
    <property type="component" value="Unplaced"/>
</dbReference>
<dbReference type="PANTHER" id="PTHR12758:SF19">
    <property type="entry name" value="APOPTOSIS INHIBITOR 5"/>
    <property type="match status" value="1"/>
</dbReference>
<gene>
    <name evidence="6" type="primary">API5</name>
</gene>
<dbReference type="GO" id="GO:0006915">
    <property type="term" value="P:apoptotic process"/>
    <property type="evidence" value="ECO:0007669"/>
    <property type="project" value="UniProtKB-KW"/>
</dbReference>
<dbReference type="CTD" id="8539"/>
<dbReference type="Gene3D" id="1.25.10.10">
    <property type="entry name" value="Leucine-rich Repeat Variant"/>
    <property type="match status" value="1"/>
</dbReference>
<keyword evidence="5" id="KW-1185">Reference proteome</keyword>
<accession>A0A1C9TA37</accession>
<dbReference type="AlphaFoldDB" id="A0A1C9TA37"/>
<keyword evidence="2" id="KW-0053">Apoptosis</keyword>
<protein>
    <submittedName>
        <fullName evidence="4 6">Apoptosis inhibitor 5</fullName>
    </submittedName>
</protein>
<feature type="compositionally biased region" description="Gly residues" evidence="3">
    <location>
        <begin position="511"/>
        <end position="542"/>
    </location>
</feature>
<reference evidence="6" key="3">
    <citation type="submission" date="2025-05" db="UniProtKB">
        <authorList>
            <consortium name="RefSeq"/>
        </authorList>
    </citation>
    <scope>IDENTIFICATION</scope>
    <source>
        <tissue evidence="6">Testes</tissue>
    </source>
</reference>
<evidence type="ECO:0000256" key="3">
    <source>
        <dbReference type="SAM" id="MobiDB-lite"/>
    </source>
</evidence>
<evidence type="ECO:0000256" key="2">
    <source>
        <dbReference type="ARBA" id="ARBA00022703"/>
    </source>
</evidence>
<dbReference type="Pfam" id="PF05918">
    <property type="entry name" value="API5"/>
    <property type="match status" value="1"/>
</dbReference>
<dbReference type="RefSeq" id="XP_002731277.1">
    <property type="nucleotide sequence ID" value="XM_002731231.2"/>
</dbReference>
<dbReference type="InterPro" id="IPR016024">
    <property type="entry name" value="ARM-type_fold"/>
</dbReference>